<evidence type="ECO:0000313" key="1">
    <source>
        <dbReference type="EMBL" id="GBM65723.1"/>
    </source>
</evidence>
<gene>
    <name evidence="1" type="ORF">AVEN_103776_1</name>
</gene>
<dbReference type="EMBL" id="BGPR01001991">
    <property type="protein sequence ID" value="GBM65723.1"/>
    <property type="molecule type" value="Genomic_DNA"/>
</dbReference>
<comment type="caution">
    <text evidence="1">The sequence shown here is derived from an EMBL/GenBank/DDBJ whole genome shotgun (WGS) entry which is preliminary data.</text>
</comment>
<sequence length="119" mass="13685">MHFTSARESSGVCTVKTVQQRGNGEWRFIDEYSGNTKNRIQEKLHSHKLASQTSRKSLMTTVAALFIPLGVYQLTSSHCGQNFKERFQRRLHSKDNPACSKSIKHVPYLRVFIHFSGRM</sequence>
<reference evidence="1 2" key="1">
    <citation type="journal article" date="2019" name="Sci. Rep.">
        <title>Orb-weaving spider Araneus ventricosus genome elucidates the spidroin gene catalogue.</title>
        <authorList>
            <person name="Kono N."/>
            <person name="Nakamura H."/>
            <person name="Ohtoshi R."/>
            <person name="Moran D.A.P."/>
            <person name="Shinohara A."/>
            <person name="Yoshida Y."/>
            <person name="Fujiwara M."/>
            <person name="Mori M."/>
            <person name="Tomita M."/>
            <person name="Arakawa K."/>
        </authorList>
    </citation>
    <scope>NUCLEOTIDE SEQUENCE [LARGE SCALE GENOMIC DNA]</scope>
</reference>
<evidence type="ECO:0000313" key="2">
    <source>
        <dbReference type="Proteomes" id="UP000499080"/>
    </source>
</evidence>
<accession>A0A4Y2HKZ9</accession>
<proteinExistence type="predicted"/>
<organism evidence="1 2">
    <name type="scientific">Araneus ventricosus</name>
    <name type="common">Orbweaver spider</name>
    <name type="synonym">Epeira ventricosa</name>
    <dbReference type="NCBI Taxonomy" id="182803"/>
    <lineage>
        <taxon>Eukaryota</taxon>
        <taxon>Metazoa</taxon>
        <taxon>Ecdysozoa</taxon>
        <taxon>Arthropoda</taxon>
        <taxon>Chelicerata</taxon>
        <taxon>Arachnida</taxon>
        <taxon>Araneae</taxon>
        <taxon>Araneomorphae</taxon>
        <taxon>Entelegynae</taxon>
        <taxon>Araneoidea</taxon>
        <taxon>Araneidae</taxon>
        <taxon>Araneus</taxon>
    </lineage>
</organism>
<dbReference type="AlphaFoldDB" id="A0A4Y2HKZ9"/>
<protein>
    <submittedName>
        <fullName evidence="1">Uncharacterized protein</fullName>
    </submittedName>
</protein>
<name>A0A4Y2HKZ9_ARAVE</name>
<keyword evidence="2" id="KW-1185">Reference proteome</keyword>
<dbReference type="Proteomes" id="UP000499080">
    <property type="component" value="Unassembled WGS sequence"/>
</dbReference>